<evidence type="ECO:0000259" key="1">
    <source>
        <dbReference type="SMART" id="SM00860"/>
    </source>
</evidence>
<evidence type="ECO:0000313" key="2">
    <source>
        <dbReference type="EMBL" id="NHN34360.1"/>
    </source>
</evidence>
<dbReference type="SMART" id="SM00860">
    <property type="entry name" value="SMI1_KNR4"/>
    <property type="match status" value="1"/>
</dbReference>
<dbReference type="Gene3D" id="3.40.1580.10">
    <property type="entry name" value="SMI1/KNR4-like"/>
    <property type="match status" value="1"/>
</dbReference>
<comment type="caution">
    <text evidence="2">The sequence shown here is derived from an EMBL/GenBank/DDBJ whole genome shotgun (WGS) entry which is preliminary data.</text>
</comment>
<accession>A0ABX0JG56</accession>
<reference evidence="2" key="1">
    <citation type="submission" date="2020-03" db="EMBL/GenBank/DDBJ databases">
        <title>Draft sequencing of Paenibacilllus sp. S3N08.</title>
        <authorList>
            <person name="Kim D.-U."/>
        </authorList>
    </citation>
    <scope>NUCLEOTIDE SEQUENCE</scope>
    <source>
        <strain evidence="2">S3N08</strain>
    </source>
</reference>
<evidence type="ECO:0000313" key="3">
    <source>
        <dbReference type="Proteomes" id="UP001165962"/>
    </source>
</evidence>
<gene>
    <name evidence="2" type="ORF">G9U52_31695</name>
</gene>
<dbReference type="EMBL" id="JAAOIW010000018">
    <property type="protein sequence ID" value="NHN34360.1"/>
    <property type="molecule type" value="Genomic_DNA"/>
</dbReference>
<organism evidence="2 3">
    <name type="scientific">Paenibacillus agricola</name>
    <dbReference type="NCBI Taxonomy" id="2716264"/>
    <lineage>
        <taxon>Bacteria</taxon>
        <taxon>Bacillati</taxon>
        <taxon>Bacillota</taxon>
        <taxon>Bacilli</taxon>
        <taxon>Bacillales</taxon>
        <taxon>Paenibacillaceae</taxon>
        <taxon>Paenibacillus</taxon>
    </lineage>
</organism>
<dbReference type="InterPro" id="IPR018958">
    <property type="entry name" value="Knr4/Smi1-like_dom"/>
</dbReference>
<dbReference type="SUPFAM" id="SSF160631">
    <property type="entry name" value="SMI1/KNR4-like"/>
    <property type="match status" value="1"/>
</dbReference>
<dbReference type="Proteomes" id="UP001165962">
    <property type="component" value="Unassembled WGS sequence"/>
</dbReference>
<feature type="domain" description="Knr4/Smi1-like" evidence="1">
    <location>
        <begin position="36"/>
        <end position="168"/>
    </location>
</feature>
<keyword evidence="3" id="KW-1185">Reference proteome</keyword>
<proteinExistence type="predicted"/>
<name>A0ABX0JG56_9BACL</name>
<sequence length="174" mass="19696">MGRWIGQPLKTHRTINNKAKVMAMDDGLKWKYIKQAINETVIQRVEMQLGVSFPQSYKDCVLLFHGARPEPNEFRTENGEEKAVRSLLPLEPYVKGNVIEVWGWISDRLAPGLVPFADDAFGNYLCFDFRDGASEEPKVLFWDHDKAAMAPDHAVILVASTFSELMNRIAGKEG</sequence>
<protein>
    <submittedName>
        <fullName evidence="2">SMI1/KNR4 family protein</fullName>
    </submittedName>
</protein>
<dbReference type="Pfam" id="PF09346">
    <property type="entry name" value="SMI1_KNR4"/>
    <property type="match status" value="1"/>
</dbReference>
<dbReference type="InterPro" id="IPR037883">
    <property type="entry name" value="Knr4/Smi1-like_sf"/>
</dbReference>